<dbReference type="AlphaFoldDB" id="A0A6J7PA03"/>
<evidence type="ECO:0000313" key="3">
    <source>
        <dbReference type="EMBL" id="CAB5000033.1"/>
    </source>
</evidence>
<sequence length="189" mass="19635">MKAAKSADLSYLILTGGRSSRLGSDKSGAEINGVTLLDRLAGEFPGQPTIIGPEIQGGPAAAIAAGLGAVTTPWVAVVAVDMPFAARIIEYLATMIAGASSDGFVPVDAAGKEQWLCGVYQTAALRVAVAGFGPIVGAPLHKVMSGVDLQRVHVPDELIALLIDVDTPEDLERARLMAQELMAKEEEID</sequence>
<dbReference type="Gene3D" id="3.90.550.10">
    <property type="entry name" value="Spore Coat Polysaccharide Biosynthesis Protein SpsA, Chain A"/>
    <property type="match status" value="2"/>
</dbReference>
<feature type="domain" description="MobA-like NTP transferase" evidence="2">
    <location>
        <begin position="12"/>
        <end position="46"/>
    </location>
</feature>
<dbReference type="Pfam" id="PF12804">
    <property type="entry name" value="NTP_transf_3"/>
    <property type="match status" value="2"/>
</dbReference>
<organism evidence="3">
    <name type="scientific">freshwater metagenome</name>
    <dbReference type="NCBI Taxonomy" id="449393"/>
    <lineage>
        <taxon>unclassified sequences</taxon>
        <taxon>metagenomes</taxon>
        <taxon>ecological metagenomes</taxon>
    </lineage>
</organism>
<evidence type="ECO:0000259" key="2">
    <source>
        <dbReference type="Pfam" id="PF12804"/>
    </source>
</evidence>
<evidence type="ECO:0000256" key="1">
    <source>
        <dbReference type="ARBA" id="ARBA00022679"/>
    </source>
</evidence>
<dbReference type="GO" id="GO:0016779">
    <property type="term" value="F:nucleotidyltransferase activity"/>
    <property type="evidence" value="ECO:0007669"/>
    <property type="project" value="TreeGrafter"/>
</dbReference>
<dbReference type="PANTHER" id="PTHR19136">
    <property type="entry name" value="MOLYBDENUM COFACTOR GUANYLYLTRANSFERASE"/>
    <property type="match status" value="1"/>
</dbReference>
<dbReference type="SUPFAM" id="SSF53448">
    <property type="entry name" value="Nucleotide-diphospho-sugar transferases"/>
    <property type="match status" value="1"/>
</dbReference>
<dbReference type="PANTHER" id="PTHR19136:SF81">
    <property type="entry name" value="MOLYBDENUM COFACTOR GUANYLYLTRANSFERASE"/>
    <property type="match status" value="1"/>
</dbReference>
<feature type="domain" description="MobA-like NTP transferase" evidence="2">
    <location>
        <begin position="49"/>
        <end position="123"/>
    </location>
</feature>
<reference evidence="3" key="1">
    <citation type="submission" date="2020-05" db="EMBL/GenBank/DDBJ databases">
        <authorList>
            <person name="Chiriac C."/>
            <person name="Salcher M."/>
            <person name="Ghai R."/>
            <person name="Kavagutti S V."/>
        </authorList>
    </citation>
    <scope>NUCLEOTIDE SEQUENCE</scope>
</reference>
<accession>A0A6J7PA03</accession>
<gene>
    <name evidence="3" type="ORF">UFOPK4043_00433</name>
</gene>
<name>A0A6J7PA03_9ZZZZ</name>
<dbReference type="InterPro" id="IPR025877">
    <property type="entry name" value="MobA-like_NTP_Trfase"/>
</dbReference>
<dbReference type="InterPro" id="IPR029044">
    <property type="entry name" value="Nucleotide-diphossugar_trans"/>
</dbReference>
<dbReference type="EMBL" id="CAFBPA010000045">
    <property type="protein sequence ID" value="CAB5000033.1"/>
    <property type="molecule type" value="Genomic_DNA"/>
</dbReference>
<protein>
    <submittedName>
        <fullName evidence="3">Unannotated protein</fullName>
    </submittedName>
</protein>
<keyword evidence="1" id="KW-0808">Transferase</keyword>
<proteinExistence type="predicted"/>